<dbReference type="InterPro" id="IPR035980">
    <property type="entry name" value="Ribosomal_bS6_sf"/>
</dbReference>
<keyword evidence="10" id="KW-1185">Reference proteome</keyword>
<dbReference type="Gene3D" id="3.30.70.60">
    <property type="match status" value="1"/>
</dbReference>
<sequence>MRKYEVMFIVKPLDEEATAAVIAKFENLIKNNGGNIEKIDRWGKRRLAYPVKDFTEGFYCVIYFDAEPKAVFELERVMKITDEILRHMVIKEDE</sequence>
<dbReference type="GO" id="GO:0005840">
    <property type="term" value="C:ribosome"/>
    <property type="evidence" value="ECO:0007669"/>
    <property type="project" value="UniProtKB-KW"/>
</dbReference>
<dbReference type="InterPro" id="IPR014717">
    <property type="entry name" value="Transl_elong_EF1B/ribsomal_bS6"/>
</dbReference>
<dbReference type="GO" id="GO:0003735">
    <property type="term" value="F:structural constituent of ribosome"/>
    <property type="evidence" value="ECO:0007669"/>
    <property type="project" value="InterPro"/>
</dbReference>
<dbReference type="EMBL" id="FNBU01000010">
    <property type="protein sequence ID" value="SDF43070.1"/>
    <property type="molecule type" value="Genomic_DNA"/>
</dbReference>
<dbReference type="PANTHER" id="PTHR21011:SF1">
    <property type="entry name" value="SMALL RIBOSOMAL SUBUNIT PROTEIN BS6M"/>
    <property type="match status" value="1"/>
</dbReference>
<dbReference type="PANTHER" id="PTHR21011">
    <property type="entry name" value="MITOCHONDRIAL 28S RIBOSOMAL PROTEIN S6"/>
    <property type="match status" value="1"/>
</dbReference>
<evidence type="ECO:0000313" key="10">
    <source>
        <dbReference type="Proteomes" id="UP000243333"/>
    </source>
</evidence>
<evidence type="ECO:0000256" key="8">
    <source>
        <dbReference type="HAMAP-Rule" id="MF_00360"/>
    </source>
</evidence>
<dbReference type="FunFam" id="3.30.70.60:FF:000002">
    <property type="entry name" value="30S ribosomal protein S6"/>
    <property type="match status" value="1"/>
</dbReference>
<evidence type="ECO:0000256" key="4">
    <source>
        <dbReference type="ARBA" id="ARBA00022980"/>
    </source>
</evidence>
<accession>A0A1G7L1U8</accession>
<evidence type="ECO:0000256" key="7">
    <source>
        <dbReference type="ARBA" id="ARBA00035294"/>
    </source>
</evidence>
<reference evidence="10" key="1">
    <citation type="submission" date="2016-10" db="EMBL/GenBank/DDBJ databases">
        <authorList>
            <person name="Varghese N."/>
            <person name="Submissions S."/>
        </authorList>
    </citation>
    <scope>NUCLEOTIDE SEQUENCE [LARGE SCALE GENOMIC DNA]</scope>
    <source>
        <strain evidence="10">DSM 23256</strain>
    </source>
</reference>
<dbReference type="GO" id="GO:1990904">
    <property type="term" value="C:ribonucleoprotein complex"/>
    <property type="evidence" value="ECO:0007669"/>
    <property type="project" value="UniProtKB-KW"/>
</dbReference>
<dbReference type="Pfam" id="PF01250">
    <property type="entry name" value="Ribosomal_S6"/>
    <property type="match status" value="1"/>
</dbReference>
<keyword evidence="5 8" id="KW-0687">Ribonucleoprotein</keyword>
<dbReference type="InterPro" id="IPR020814">
    <property type="entry name" value="Ribosomal_S6_plastid/chlpt"/>
</dbReference>
<keyword evidence="3 8" id="KW-0694">RNA-binding</keyword>
<name>A0A1G7L1U8_9FIRM</name>
<gene>
    <name evidence="8" type="primary">rpsF</name>
    <name evidence="9" type="ORF">SAMN05660235_01574</name>
</gene>
<comment type="function">
    <text evidence="6 8">Binds together with bS18 to 16S ribosomal RNA.</text>
</comment>
<evidence type="ECO:0000256" key="2">
    <source>
        <dbReference type="ARBA" id="ARBA00022730"/>
    </source>
</evidence>
<evidence type="ECO:0000256" key="3">
    <source>
        <dbReference type="ARBA" id="ARBA00022884"/>
    </source>
</evidence>
<dbReference type="HAMAP" id="MF_00360">
    <property type="entry name" value="Ribosomal_bS6"/>
    <property type="match status" value="1"/>
</dbReference>
<dbReference type="AlphaFoldDB" id="A0A1G7L1U8"/>
<evidence type="ECO:0000256" key="6">
    <source>
        <dbReference type="ARBA" id="ARBA00035104"/>
    </source>
</evidence>
<proteinExistence type="inferred from homology"/>
<dbReference type="RefSeq" id="WP_093689694.1">
    <property type="nucleotide sequence ID" value="NZ_FNBU01000010.1"/>
</dbReference>
<organism evidence="9 10">
    <name type="scientific">Sporolituus thermophilus DSM 23256</name>
    <dbReference type="NCBI Taxonomy" id="1123285"/>
    <lineage>
        <taxon>Bacteria</taxon>
        <taxon>Bacillati</taxon>
        <taxon>Bacillota</taxon>
        <taxon>Negativicutes</taxon>
        <taxon>Selenomonadales</taxon>
        <taxon>Sporomusaceae</taxon>
        <taxon>Sporolituus</taxon>
    </lineage>
</organism>
<dbReference type="GO" id="GO:0070181">
    <property type="term" value="F:small ribosomal subunit rRNA binding"/>
    <property type="evidence" value="ECO:0007669"/>
    <property type="project" value="TreeGrafter"/>
</dbReference>
<keyword evidence="2 8" id="KW-0699">rRNA-binding</keyword>
<keyword evidence="4 8" id="KW-0689">Ribosomal protein</keyword>
<dbReference type="Proteomes" id="UP000243333">
    <property type="component" value="Unassembled WGS sequence"/>
</dbReference>
<evidence type="ECO:0000256" key="5">
    <source>
        <dbReference type="ARBA" id="ARBA00023274"/>
    </source>
</evidence>
<evidence type="ECO:0000313" key="9">
    <source>
        <dbReference type="EMBL" id="SDF43070.1"/>
    </source>
</evidence>
<evidence type="ECO:0000256" key="1">
    <source>
        <dbReference type="ARBA" id="ARBA00009512"/>
    </source>
</evidence>
<dbReference type="CDD" id="cd00473">
    <property type="entry name" value="bS6"/>
    <property type="match status" value="1"/>
</dbReference>
<dbReference type="InterPro" id="IPR000529">
    <property type="entry name" value="Ribosomal_bS6"/>
</dbReference>
<comment type="similarity">
    <text evidence="1 8">Belongs to the bacterial ribosomal protein bS6 family.</text>
</comment>
<dbReference type="GO" id="GO:0006412">
    <property type="term" value="P:translation"/>
    <property type="evidence" value="ECO:0007669"/>
    <property type="project" value="UniProtKB-UniRule"/>
</dbReference>
<dbReference type="OrthoDB" id="9812702at2"/>
<dbReference type="NCBIfam" id="TIGR00166">
    <property type="entry name" value="S6"/>
    <property type="match status" value="1"/>
</dbReference>
<dbReference type="SUPFAM" id="SSF54995">
    <property type="entry name" value="Ribosomal protein S6"/>
    <property type="match status" value="1"/>
</dbReference>
<protein>
    <recommendedName>
        <fullName evidence="7 8">Small ribosomal subunit protein bS6</fullName>
    </recommendedName>
</protein>
<dbReference type="GO" id="GO:0005737">
    <property type="term" value="C:cytoplasm"/>
    <property type="evidence" value="ECO:0007669"/>
    <property type="project" value="UniProtKB-ARBA"/>
</dbReference>
<dbReference type="STRING" id="1123285.SAMN05660235_01574"/>